<comment type="caution">
    <text evidence="3">The sequence shown here is derived from an EMBL/GenBank/DDBJ whole genome shotgun (WGS) entry which is preliminary data.</text>
</comment>
<name>A0A851A5H3_SULDA</name>
<dbReference type="Pfam" id="PF00711">
    <property type="entry name" value="Defensin_beta"/>
    <property type="match status" value="1"/>
</dbReference>
<organism evidence="3 4">
    <name type="scientific">Sula dactylatra</name>
    <name type="common">Masked booby</name>
    <dbReference type="NCBI Taxonomy" id="56068"/>
    <lineage>
        <taxon>Eukaryota</taxon>
        <taxon>Metazoa</taxon>
        <taxon>Chordata</taxon>
        <taxon>Craniata</taxon>
        <taxon>Vertebrata</taxon>
        <taxon>Euteleostomi</taxon>
        <taxon>Archelosauria</taxon>
        <taxon>Archosauria</taxon>
        <taxon>Dinosauria</taxon>
        <taxon>Saurischia</taxon>
        <taxon>Theropoda</taxon>
        <taxon>Coelurosauria</taxon>
        <taxon>Aves</taxon>
        <taxon>Neognathae</taxon>
        <taxon>Neoaves</taxon>
        <taxon>Aequornithes</taxon>
        <taxon>Suliformes</taxon>
        <taxon>Sulidae</taxon>
        <taxon>Sula</taxon>
    </lineage>
</organism>
<dbReference type="Proteomes" id="UP000619137">
    <property type="component" value="Unassembled WGS sequence"/>
</dbReference>
<proteinExistence type="predicted"/>
<feature type="domain" description="Beta-defensin-like" evidence="2">
    <location>
        <begin position="30"/>
        <end position="61"/>
    </location>
</feature>
<dbReference type="EMBL" id="WEKW01013102">
    <property type="protein sequence ID" value="NWI27164.1"/>
    <property type="molecule type" value="Genomic_DNA"/>
</dbReference>
<feature type="non-terminal residue" evidence="3">
    <location>
        <position position="1"/>
    </location>
</feature>
<reference evidence="3" key="1">
    <citation type="submission" date="2019-10" db="EMBL/GenBank/DDBJ databases">
        <title>Bird 10,000 Genomes (B10K) Project - Family phase.</title>
        <authorList>
            <person name="Zhang G."/>
        </authorList>
    </citation>
    <scope>NUCLEOTIDE SEQUENCE</scope>
    <source>
        <strain evidence="3">B10K-DU-002-49</strain>
        <tissue evidence="3">Muscle</tissue>
    </source>
</reference>
<dbReference type="AlphaFoldDB" id="A0A851A5H3"/>
<evidence type="ECO:0000313" key="4">
    <source>
        <dbReference type="Proteomes" id="UP000619137"/>
    </source>
</evidence>
<feature type="signal peptide" evidence="1">
    <location>
        <begin position="1"/>
        <end position="20"/>
    </location>
</feature>
<feature type="chain" id="PRO_5032660007" evidence="1">
    <location>
        <begin position="21"/>
        <end position="62"/>
    </location>
</feature>
<dbReference type="GO" id="GO:0005576">
    <property type="term" value="C:extracellular region"/>
    <property type="evidence" value="ECO:0007669"/>
    <property type="project" value="InterPro"/>
</dbReference>
<dbReference type="GO" id="GO:0006952">
    <property type="term" value="P:defense response"/>
    <property type="evidence" value="ECO:0007669"/>
    <property type="project" value="InterPro"/>
</dbReference>
<accession>A0A851A5H3</accession>
<feature type="non-terminal residue" evidence="3">
    <location>
        <position position="62"/>
    </location>
</feature>
<keyword evidence="4" id="KW-1185">Reference proteome</keyword>
<sequence>MRILYQLLVVLFVMLQGVAGQQYFPGQFSSCRRQNGRCIPGLCRSPYYWVGSCGKGYSCCRR</sequence>
<evidence type="ECO:0000256" key="1">
    <source>
        <dbReference type="SAM" id="SignalP"/>
    </source>
</evidence>
<evidence type="ECO:0000259" key="2">
    <source>
        <dbReference type="Pfam" id="PF00711"/>
    </source>
</evidence>
<keyword evidence="1" id="KW-0732">Signal</keyword>
<evidence type="ECO:0000313" key="3">
    <source>
        <dbReference type="EMBL" id="NWI27164.1"/>
    </source>
</evidence>
<gene>
    <name evidence="3" type="primary">Gal7</name>
    <name evidence="3" type="ORF">SULDAC_R01879</name>
</gene>
<dbReference type="SUPFAM" id="SSF57392">
    <property type="entry name" value="Defensin-like"/>
    <property type="match status" value="1"/>
</dbReference>
<protein>
    <submittedName>
        <fullName evidence="3">GLL7 protein</fullName>
    </submittedName>
</protein>
<dbReference type="InterPro" id="IPR001855">
    <property type="entry name" value="Defensin_beta-like"/>
</dbReference>